<keyword evidence="6" id="KW-1185">Reference proteome</keyword>
<evidence type="ECO:0000256" key="3">
    <source>
        <dbReference type="ARBA" id="ARBA00023163"/>
    </source>
</evidence>
<dbReference type="Proteomes" id="UP001059617">
    <property type="component" value="Chromosome"/>
</dbReference>
<dbReference type="InterPro" id="IPR011991">
    <property type="entry name" value="ArsR-like_HTH"/>
</dbReference>
<dbReference type="PROSITE" id="PS50987">
    <property type="entry name" value="HTH_ARSR_2"/>
    <property type="match status" value="1"/>
</dbReference>
<dbReference type="Gene3D" id="1.10.10.10">
    <property type="entry name" value="Winged helix-like DNA-binding domain superfamily/Winged helix DNA-binding domain"/>
    <property type="match status" value="1"/>
</dbReference>
<reference evidence="5" key="1">
    <citation type="submission" date="2021-04" db="EMBL/GenBank/DDBJ databases">
        <authorList>
            <person name="Hartkoorn R.C."/>
            <person name="Beaudoing E."/>
            <person name="Hot D."/>
        </authorList>
    </citation>
    <scope>NUCLEOTIDE SEQUENCE</scope>
    <source>
        <strain evidence="5">NRRL B-16292</strain>
    </source>
</reference>
<dbReference type="SUPFAM" id="SSF46785">
    <property type="entry name" value="Winged helix' DNA-binding domain"/>
    <property type="match status" value="1"/>
</dbReference>
<dbReference type="PANTHER" id="PTHR43132:SF8">
    <property type="entry name" value="HTH-TYPE TRANSCRIPTIONAL REGULATOR KMTR"/>
    <property type="match status" value="1"/>
</dbReference>
<dbReference type="InterPro" id="IPR036388">
    <property type="entry name" value="WH-like_DNA-bd_sf"/>
</dbReference>
<dbReference type="InterPro" id="IPR045981">
    <property type="entry name" value="DUF5937"/>
</dbReference>
<reference evidence="5" key="2">
    <citation type="submission" date="2022-09" db="EMBL/GenBank/DDBJ databases">
        <title>Biosynthetic gene clusters of Dactylosporangioum fulvum.</title>
        <authorList>
            <person name="Caradec T."/>
        </authorList>
    </citation>
    <scope>NUCLEOTIDE SEQUENCE</scope>
    <source>
        <strain evidence="5">NRRL B-16292</strain>
    </source>
</reference>
<accession>A0ABY5VZE6</accession>
<sequence length="320" mass="34809">MEIRIRLGGPELARVRFAMSPAYETVTALRVLRQPGVHAVHVPWVRWARPRVTALPDLALLRALVAHDRYTPAFLIPPPSTRLPDLDAELRRIRATPTALVHRNIERLMPRSTLIRTLHDDPRGGLRRVAEALRHLYDAIVAPHWPRISRVLEADITHRAGILVAGGVATLFAGLHPEVRWTDGELLLYPGQPDGTAVALGGHGLVLCPSVFCWPRVTAAIRPVAEGTLRYPARGVATLWEFREPAPDALAALIGRTRAGMLAALAAPATTTELAATLAVTPGAVSQHLAVLRAAGLVTTRRDGRTVLHLRTARAETLLA</sequence>
<dbReference type="SMART" id="SM00418">
    <property type="entry name" value="HTH_ARSR"/>
    <property type="match status" value="1"/>
</dbReference>
<name>A0ABY5VZE6_9ACTN</name>
<organism evidence="5 6">
    <name type="scientific">Dactylosporangium fulvum</name>
    <dbReference type="NCBI Taxonomy" id="53359"/>
    <lineage>
        <taxon>Bacteria</taxon>
        <taxon>Bacillati</taxon>
        <taxon>Actinomycetota</taxon>
        <taxon>Actinomycetes</taxon>
        <taxon>Micromonosporales</taxon>
        <taxon>Micromonosporaceae</taxon>
        <taxon>Dactylosporangium</taxon>
    </lineage>
</organism>
<dbReference type="InterPro" id="IPR051011">
    <property type="entry name" value="Metal_resp_trans_reg"/>
</dbReference>
<dbReference type="InterPro" id="IPR036390">
    <property type="entry name" value="WH_DNA-bd_sf"/>
</dbReference>
<dbReference type="PANTHER" id="PTHR43132">
    <property type="entry name" value="ARSENICAL RESISTANCE OPERON REPRESSOR ARSR-RELATED"/>
    <property type="match status" value="1"/>
</dbReference>
<dbReference type="CDD" id="cd00090">
    <property type="entry name" value="HTH_ARSR"/>
    <property type="match status" value="1"/>
</dbReference>
<feature type="domain" description="HTH arsR-type" evidence="4">
    <location>
        <begin position="236"/>
        <end position="320"/>
    </location>
</feature>
<evidence type="ECO:0000313" key="6">
    <source>
        <dbReference type="Proteomes" id="UP001059617"/>
    </source>
</evidence>
<dbReference type="InterPro" id="IPR001845">
    <property type="entry name" value="HTH_ArsR_DNA-bd_dom"/>
</dbReference>
<keyword evidence="1" id="KW-0805">Transcription regulation</keyword>
<keyword evidence="3" id="KW-0804">Transcription</keyword>
<evidence type="ECO:0000259" key="4">
    <source>
        <dbReference type="PROSITE" id="PS50987"/>
    </source>
</evidence>
<dbReference type="PRINTS" id="PR00778">
    <property type="entry name" value="HTHARSR"/>
</dbReference>
<dbReference type="EMBL" id="CP073720">
    <property type="protein sequence ID" value="UWP83152.1"/>
    <property type="molecule type" value="Genomic_DNA"/>
</dbReference>
<dbReference type="Pfam" id="PF12840">
    <property type="entry name" value="HTH_20"/>
    <property type="match status" value="1"/>
</dbReference>
<evidence type="ECO:0000256" key="2">
    <source>
        <dbReference type="ARBA" id="ARBA00023125"/>
    </source>
</evidence>
<evidence type="ECO:0000313" key="5">
    <source>
        <dbReference type="EMBL" id="UWP83152.1"/>
    </source>
</evidence>
<keyword evidence="2" id="KW-0238">DNA-binding</keyword>
<gene>
    <name evidence="5" type="ORF">Dfulv_02250</name>
</gene>
<dbReference type="Pfam" id="PF19361">
    <property type="entry name" value="DUF5937"/>
    <property type="match status" value="1"/>
</dbReference>
<dbReference type="RefSeq" id="WP_259860932.1">
    <property type="nucleotide sequence ID" value="NZ_BAAAST010000024.1"/>
</dbReference>
<evidence type="ECO:0000256" key="1">
    <source>
        <dbReference type="ARBA" id="ARBA00023015"/>
    </source>
</evidence>
<proteinExistence type="predicted"/>
<protein>
    <submittedName>
        <fullName evidence="5">DUF5937 family protein</fullName>
    </submittedName>
</protein>